<dbReference type="AlphaFoldDB" id="A0A066Z9E4"/>
<dbReference type="CDD" id="cd00093">
    <property type="entry name" value="HTH_XRE"/>
    <property type="match status" value="1"/>
</dbReference>
<sequence>MGKSAEESVLDWAHLGEEIRRARLTRNLSQQQLAEAVGLDRKTVGHYENGRVPAPGRIPDGYYAVSNFFGWSAGTLARVLAGGEVVAPAQTVAAGQPPAPFHGATPAELFPGVGRFARAAVAAGGDPRLRDLLEDVADQLLQSVPQRGTALATSQSSYGLAAYRPHAWAEGDAGVPEDDAERIHQALEEHARSKGE</sequence>
<dbReference type="EMBL" id="JNBY01000054">
    <property type="protein sequence ID" value="KDN86765.1"/>
    <property type="molecule type" value="Genomic_DNA"/>
</dbReference>
<dbReference type="InterPro" id="IPR010982">
    <property type="entry name" value="Lambda_DNA-bd_dom_sf"/>
</dbReference>
<dbReference type="Pfam" id="PF13560">
    <property type="entry name" value="HTH_31"/>
    <property type="match status" value="1"/>
</dbReference>
<protein>
    <recommendedName>
        <fullName evidence="1">HTH cro/C1-type domain-containing protein</fullName>
    </recommendedName>
</protein>
<dbReference type="PROSITE" id="PS50943">
    <property type="entry name" value="HTH_CROC1"/>
    <property type="match status" value="1"/>
</dbReference>
<dbReference type="Proteomes" id="UP000027178">
    <property type="component" value="Unassembled WGS sequence"/>
</dbReference>
<feature type="domain" description="HTH cro/C1-type" evidence="1">
    <location>
        <begin position="19"/>
        <end position="51"/>
    </location>
</feature>
<dbReference type="GO" id="GO:0003677">
    <property type="term" value="F:DNA binding"/>
    <property type="evidence" value="ECO:0007669"/>
    <property type="project" value="InterPro"/>
</dbReference>
<proteinExistence type="predicted"/>
<evidence type="ECO:0000313" key="2">
    <source>
        <dbReference type="EMBL" id="KDN86765.1"/>
    </source>
</evidence>
<accession>A0A066Z9E4</accession>
<organism evidence="2 3">
    <name type="scientific">Kitasatospora cheerisanensis KCTC 2395</name>
    <dbReference type="NCBI Taxonomy" id="1348663"/>
    <lineage>
        <taxon>Bacteria</taxon>
        <taxon>Bacillati</taxon>
        <taxon>Actinomycetota</taxon>
        <taxon>Actinomycetes</taxon>
        <taxon>Kitasatosporales</taxon>
        <taxon>Streptomycetaceae</taxon>
        <taxon>Kitasatospora</taxon>
    </lineage>
</organism>
<dbReference type="HOGENOM" id="CLU_1388614_0_0_11"/>
<evidence type="ECO:0000259" key="1">
    <source>
        <dbReference type="PROSITE" id="PS50943"/>
    </source>
</evidence>
<evidence type="ECO:0000313" key="3">
    <source>
        <dbReference type="Proteomes" id="UP000027178"/>
    </source>
</evidence>
<dbReference type="SMART" id="SM00530">
    <property type="entry name" value="HTH_XRE"/>
    <property type="match status" value="1"/>
</dbReference>
<dbReference type="OrthoDB" id="4229464at2"/>
<comment type="caution">
    <text evidence="2">The sequence shown here is derived from an EMBL/GenBank/DDBJ whole genome shotgun (WGS) entry which is preliminary data.</text>
</comment>
<dbReference type="RefSeq" id="WP_035860288.1">
    <property type="nucleotide sequence ID" value="NZ_KK853997.1"/>
</dbReference>
<dbReference type="PATRIC" id="fig|1348663.4.peg.1439"/>
<dbReference type="Gene3D" id="1.10.260.40">
    <property type="entry name" value="lambda repressor-like DNA-binding domains"/>
    <property type="match status" value="1"/>
</dbReference>
<dbReference type="SUPFAM" id="SSF47413">
    <property type="entry name" value="lambda repressor-like DNA-binding domains"/>
    <property type="match status" value="1"/>
</dbReference>
<reference evidence="2 3" key="1">
    <citation type="submission" date="2014-05" db="EMBL/GenBank/DDBJ databases">
        <title>Draft Genome Sequence of Kitasatospora cheerisanensis KCTC 2395.</title>
        <authorList>
            <person name="Nam D.H."/>
        </authorList>
    </citation>
    <scope>NUCLEOTIDE SEQUENCE [LARGE SCALE GENOMIC DNA]</scope>
    <source>
        <strain evidence="2 3">KCTC 2395</strain>
    </source>
</reference>
<name>A0A066Z9E4_9ACTN</name>
<keyword evidence="3" id="KW-1185">Reference proteome</keyword>
<gene>
    <name evidence="2" type="ORF">KCH_14990</name>
</gene>
<dbReference type="InterPro" id="IPR001387">
    <property type="entry name" value="Cro/C1-type_HTH"/>
</dbReference>